<dbReference type="VEuPathDB" id="FungiDB:HpaG802314"/>
<organism evidence="2 3">
    <name type="scientific">Hyaloperonospora arabidopsidis (strain Emoy2)</name>
    <name type="common">Downy mildew agent</name>
    <name type="synonym">Peronospora arabidopsidis</name>
    <dbReference type="NCBI Taxonomy" id="559515"/>
    <lineage>
        <taxon>Eukaryota</taxon>
        <taxon>Sar</taxon>
        <taxon>Stramenopiles</taxon>
        <taxon>Oomycota</taxon>
        <taxon>Peronosporomycetes</taxon>
        <taxon>Peronosporales</taxon>
        <taxon>Peronosporaceae</taxon>
        <taxon>Hyaloperonospora</taxon>
    </lineage>
</organism>
<dbReference type="InParanoid" id="M4B7R2"/>
<dbReference type="EnsemblProtists" id="HpaT802314">
    <property type="protein sequence ID" value="HpaP802314"/>
    <property type="gene ID" value="HpaG802314"/>
</dbReference>
<keyword evidence="3" id="KW-1185">Reference proteome</keyword>
<evidence type="ECO:0000313" key="2">
    <source>
        <dbReference type="EnsemblProtists" id="HpaP802314"/>
    </source>
</evidence>
<name>M4B7R2_HYAAE</name>
<feature type="chain" id="PRO_5004048534" description="RxLR effector candidate protein" evidence="1">
    <location>
        <begin position="36"/>
        <end position="165"/>
    </location>
</feature>
<dbReference type="Proteomes" id="UP000011713">
    <property type="component" value="Unassembled WGS sequence"/>
</dbReference>
<keyword evidence="1" id="KW-0732">Signal</keyword>
<dbReference type="EMBL" id="JH597876">
    <property type="status" value="NOT_ANNOTATED_CDS"/>
    <property type="molecule type" value="Genomic_DNA"/>
</dbReference>
<reference evidence="3" key="1">
    <citation type="journal article" date="2010" name="Science">
        <title>Signatures of adaptation to obligate biotrophy in the Hyaloperonospora arabidopsidis genome.</title>
        <authorList>
            <person name="Baxter L."/>
            <person name="Tripathy S."/>
            <person name="Ishaque N."/>
            <person name="Boot N."/>
            <person name="Cabral A."/>
            <person name="Kemen E."/>
            <person name="Thines M."/>
            <person name="Ah-Fong A."/>
            <person name="Anderson R."/>
            <person name="Badejoko W."/>
            <person name="Bittner-Eddy P."/>
            <person name="Boore J.L."/>
            <person name="Chibucos M.C."/>
            <person name="Coates M."/>
            <person name="Dehal P."/>
            <person name="Delehaunty K."/>
            <person name="Dong S."/>
            <person name="Downton P."/>
            <person name="Dumas B."/>
            <person name="Fabro G."/>
            <person name="Fronick C."/>
            <person name="Fuerstenberg S.I."/>
            <person name="Fulton L."/>
            <person name="Gaulin E."/>
            <person name="Govers F."/>
            <person name="Hughes L."/>
            <person name="Humphray S."/>
            <person name="Jiang R.H."/>
            <person name="Judelson H."/>
            <person name="Kamoun S."/>
            <person name="Kyung K."/>
            <person name="Meijer H."/>
            <person name="Minx P."/>
            <person name="Morris P."/>
            <person name="Nelson J."/>
            <person name="Phuntumart V."/>
            <person name="Qutob D."/>
            <person name="Rehmany A."/>
            <person name="Rougon-Cardoso A."/>
            <person name="Ryden P."/>
            <person name="Torto-Alalibo T."/>
            <person name="Studholme D."/>
            <person name="Wang Y."/>
            <person name="Win J."/>
            <person name="Wood J."/>
            <person name="Clifton S.W."/>
            <person name="Rogers J."/>
            <person name="Van den Ackerveken G."/>
            <person name="Jones J.D."/>
            <person name="McDowell J.M."/>
            <person name="Beynon J."/>
            <person name="Tyler B.M."/>
        </authorList>
    </citation>
    <scope>NUCLEOTIDE SEQUENCE [LARGE SCALE GENOMIC DNA]</scope>
    <source>
        <strain evidence="3">Emoy2</strain>
    </source>
</reference>
<evidence type="ECO:0000256" key="1">
    <source>
        <dbReference type="SAM" id="SignalP"/>
    </source>
</evidence>
<protein>
    <recommendedName>
        <fullName evidence="4">RxLR effector candidate protein</fullName>
    </recommendedName>
</protein>
<reference evidence="2" key="2">
    <citation type="submission" date="2015-06" db="UniProtKB">
        <authorList>
            <consortium name="EnsemblProtists"/>
        </authorList>
    </citation>
    <scope>IDENTIFICATION</scope>
    <source>
        <strain evidence="2">Emoy2</strain>
    </source>
</reference>
<evidence type="ECO:0000313" key="3">
    <source>
        <dbReference type="Proteomes" id="UP000011713"/>
    </source>
</evidence>
<accession>M4B7R2</accession>
<evidence type="ECO:0008006" key="4">
    <source>
        <dbReference type="Google" id="ProtNLM"/>
    </source>
</evidence>
<feature type="signal peptide" evidence="1">
    <location>
        <begin position="1"/>
        <end position="35"/>
    </location>
</feature>
<sequence length="165" mass="18109">MCLPSDERTWAPKTSSQNNLIVSFLLLWTLSTTQCEGVRTNRAGLWLLTHHKVGTTRFSCNSARSEDTEVRFSGGDELLEGFGSVVGAMVDATGARTEDCGVVDMVCPARFASQLGREQLWKKNVGEWMVITRAPSRAGWGGIGQSRVPFCTRRDGTQDTAGRDH</sequence>
<proteinExistence type="predicted"/>
<dbReference type="AlphaFoldDB" id="M4B7R2"/>
<dbReference type="HOGENOM" id="CLU_1613941_0_0_1"/>